<evidence type="ECO:0000256" key="2">
    <source>
        <dbReference type="ARBA" id="ARBA00022692"/>
    </source>
</evidence>
<dbReference type="PANTHER" id="PTHR30518:SF2">
    <property type="entry name" value="ENDOLYTIC MUREIN TRANSGLYCOSYLASE"/>
    <property type="match status" value="1"/>
</dbReference>
<keyword evidence="6 7" id="KW-0961">Cell wall biogenesis/degradation</keyword>
<proteinExistence type="inferred from homology"/>
<keyword evidence="3 7" id="KW-1133">Transmembrane helix</keyword>
<sequence length="320" mass="37343">MRIKLLIVLSILSFWGILYQFMPVRVYKKTVEIPYGESSLDTAIRLYREGIIRSPFSFLTIHALFRGKLEAGEYEFDGIVFPWDAYRKIRYGLRKLYKITVPEGYDLYDIAKLLEEKKICSSKDFLEYALSPKTVKKYGLATYSMEGFLFPDTYFFSKNTHPSHIVDVMFKNFMKKTAQLRQELPKKGLTLEKWVIIASMIEKETALPSEKPLVAAVIYNRIKENMKLQIDPTVIYALKRRGMWEGILTKKDLNFEDPYNTYVYYGLPPTPICNPGLDSLKAALYPANVPYLYFVADGTGKHSFSVDYQDHLRKVRLYRR</sequence>
<accession>A0A1M6QXI0</accession>
<dbReference type="GO" id="GO:0071555">
    <property type="term" value="P:cell wall organization"/>
    <property type="evidence" value="ECO:0007669"/>
    <property type="project" value="UniProtKB-KW"/>
</dbReference>
<dbReference type="GO" id="GO:0009252">
    <property type="term" value="P:peptidoglycan biosynthetic process"/>
    <property type="evidence" value="ECO:0007669"/>
    <property type="project" value="UniProtKB-UniRule"/>
</dbReference>
<dbReference type="Gene3D" id="3.30.160.60">
    <property type="entry name" value="Classic Zinc Finger"/>
    <property type="match status" value="1"/>
</dbReference>
<evidence type="ECO:0000256" key="7">
    <source>
        <dbReference type="HAMAP-Rule" id="MF_02065"/>
    </source>
</evidence>
<reference evidence="8 9" key="1">
    <citation type="submission" date="2016-11" db="EMBL/GenBank/DDBJ databases">
        <authorList>
            <person name="Jaros S."/>
            <person name="Januszkiewicz K."/>
            <person name="Wedrychowicz H."/>
        </authorList>
    </citation>
    <scope>NUCLEOTIDE SEQUENCE [LARGE SCALE GENOMIC DNA]</scope>
    <source>
        <strain evidence="8 9">DSM 19557</strain>
    </source>
</reference>
<dbReference type="PANTHER" id="PTHR30518">
    <property type="entry name" value="ENDOLYTIC MUREIN TRANSGLYCOSYLASE"/>
    <property type="match status" value="1"/>
</dbReference>
<protein>
    <recommendedName>
        <fullName evidence="7">Endolytic murein transglycosylase</fullName>
        <ecNumber evidence="7">4.2.2.29</ecNumber>
    </recommendedName>
    <alternativeName>
        <fullName evidence="7">Peptidoglycan lytic transglycosylase</fullName>
    </alternativeName>
    <alternativeName>
        <fullName evidence="7">Peptidoglycan polymerization terminase</fullName>
    </alternativeName>
</protein>
<keyword evidence="5 7" id="KW-0456">Lyase</keyword>
<gene>
    <name evidence="7" type="primary">mltG</name>
    <name evidence="8" type="ORF">SAMN05444391_0439</name>
</gene>
<dbReference type="EMBL" id="LT670846">
    <property type="protein sequence ID" value="SHK24982.1"/>
    <property type="molecule type" value="Genomic_DNA"/>
</dbReference>
<dbReference type="Gene3D" id="3.30.1490.480">
    <property type="entry name" value="Endolytic murein transglycosylase"/>
    <property type="match status" value="2"/>
</dbReference>
<dbReference type="Proteomes" id="UP000189810">
    <property type="component" value="Chromosome I"/>
</dbReference>
<evidence type="ECO:0000256" key="3">
    <source>
        <dbReference type="ARBA" id="ARBA00022989"/>
    </source>
</evidence>
<dbReference type="NCBIfam" id="TIGR00247">
    <property type="entry name" value="endolytic transglycosylase MltG"/>
    <property type="match status" value="1"/>
</dbReference>
<keyword evidence="1 7" id="KW-1003">Cell membrane</keyword>
<keyword evidence="9" id="KW-1185">Reference proteome</keyword>
<keyword evidence="4 7" id="KW-0472">Membrane</keyword>
<organism evidence="8 9">
    <name type="scientific">Thermocrinis minervae</name>
    <dbReference type="NCBI Taxonomy" id="381751"/>
    <lineage>
        <taxon>Bacteria</taxon>
        <taxon>Pseudomonadati</taxon>
        <taxon>Aquificota</taxon>
        <taxon>Aquificia</taxon>
        <taxon>Aquificales</taxon>
        <taxon>Aquificaceae</taxon>
        <taxon>Thermocrinis</taxon>
    </lineage>
</organism>
<evidence type="ECO:0000256" key="1">
    <source>
        <dbReference type="ARBA" id="ARBA00022475"/>
    </source>
</evidence>
<keyword evidence="2 7" id="KW-0812">Transmembrane</keyword>
<dbReference type="Pfam" id="PF02618">
    <property type="entry name" value="YceG"/>
    <property type="match status" value="1"/>
</dbReference>
<comment type="similarity">
    <text evidence="7">Belongs to the transglycosylase MltG family.</text>
</comment>
<feature type="site" description="Important for catalytic activity" evidence="7">
    <location>
        <position position="204"/>
    </location>
</feature>
<evidence type="ECO:0000256" key="5">
    <source>
        <dbReference type="ARBA" id="ARBA00023239"/>
    </source>
</evidence>
<dbReference type="InterPro" id="IPR003770">
    <property type="entry name" value="MLTG-like"/>
</dbReference>
<name>A0A1M6QXI0_9AQUI</name>
<dbReference type="EC" id="4.2.2.29" evidence="7"/>
<dbReference type="GO" id="GO:0008932">
    <property type="term" value="F:lytic endotransglycosylase activity"/>
    <property type="evidence" value="ECO:0007669"/>
    <property type="project" value="UniProtKB-UniRule"/>
</dbReference>
<dbReference type="HAMAP" id="MF_02065">
    <property type="entry name" value="MltG"/>
    <property type="match status" value="1"/>
</dbReference>
<comment type="function">
    <text evidence="7">Functions as a peptidoglycan terminase that cleaves nascent peptidoglycan strands endolytically to terminate their elongation.</text>
</comment>
<comment type="catalytic activity">
    <reaction evidence="7">
        <text>a peptidoglycan chain = a peptidoglycan chain with N-acetyl-1,6-anhydromuramyl-[peptide] at the reducing end + a peptidoglycan chain with N-acetylglucosamine at the non-reducing end.</text>
        <dbReference type="EC" id="4.2.2.29"/>
    </reaction>
</comment>
<dbReference type="GO" id="GO:0005886">
    <property type="term" value="C:plasma membrane"/>
    <property type="evidence" value="ECO:0007669"/>
    <property type="project" value="UniProtKB-UniRule"/>
</dbReference>
<dbReference type="STRING" id="381751.SAMN05444391_0439"/>
<dbReference type="AlphaFoldDB" id="A0A1M6QXI0"/>
<dbReference type="CDD" id="cd08010">
    <property type="entry name" value="MltG_like"/>
    <property type="match status" value="1"/>
</dbReference>
<dbReference type="RefSeq" id="WP_079653609.1">
    <property type="nucleotide sequence ID" value="NZ_LT670846.1"/>
</dbReference>
<evidence type="ECO:0000313" key="9">
    <source>
        <dbReference type="Proteomes" id="UP000189810"/>
    </source>
</evidence>
<dbReference type="OrthoDB" id="9814591at2"/>
<evidence type="ECO:0000256" key="4">
    <source>
        <dbReference type="ARBA" id="ARBA00023136"/>
    </source>
</evidence>
<evidence type="ECO:0000256" key="6">
    <source>
        <dbReference type="ARBA" id="ARBA00023316"/>
    </source>
</evidence>
<evidence type="ECO:0000313" key="8">
    <source>
        <dbReference type="EMBL" id="SHK24982.1"/>
    </source>
</evidence>